<keyword evidence="3" id="KW-1185">Reference proteome</keyword>
<feature type="domain" description="Methyltransferase" evidence="1">
    <location>
        <begin position="292"/>
        <end position="400"/>
    </location>
</feature>
<reference evidence="2" key="1">
    <citation type="submission" date="2013-05" db="EMBL/GenBank/DDBJ databases">
        <authorList>
            <person name="Harkins D.M."/>
            <person name="Durkin A.S."/>
            <person name="Brinkac L.M."/>
            <person name="Haft D.H."/>
            <person name="Selengut J.D."/>
            <person name="Sanka R."/>
            <person name="DePew J."/>
            <person name="Purushe J."/>
            <person name="Hartskeerl R.A."/>
            <person name="Ahmed A."/>
            <person name="van der Linden H."/>
            <person name="Goris M.G.A."/>
            <person name="Vinetz J.M."/>
            <person name="Sutton G.G."/>
            <person name="Nierman W.C."/>
            <person name="Fouts D.E."/>
        </authorList>
    </citation>
    <scope>NUCLEOTIDE SEQUENCE [LARGE SCALE GENOMIC DNA]</scope>
    <source>
        <strain evidence="2">L 60</strain>
    </source>
</reference>
<protein>
    <submittedName>
        <fullName evidence="2">Methyltransferase domain protein</fullName>
    </submittedName>
</protein>
<dbReference type="Pfam" id="PF13649">
    <property type="entry name" value="Methyltransf_25"/>
    <property type="match status" value="1"/>
</dbReference>
<proteinExistence type="predicted"/>
<evidence type="ECO:0000313" key="2">
    <source>
        <dbReference type="EMBL" id="EQA62651.1"/>
    </source>
</evidence>
<dbReference type="SUPFAM" id="SSF53335">
    <property type="entry name" value="S-adenosyl-L-methionine-dependent methyltransferases"/>
    <property type="match status" value="1"/>
</dbReference>
<dbReference type="Proteomes" id="UP000018747">
    <property type="component" value="Unassembled WGS sequence"/>
</dbReference>
<dbReference type="CDD" id="cd02440">
    <property type="entry name" value="AdoMet_MTases"/>
    <property type="match status" value="1"/>
</dbReference>
<organism evidence="2 3">
    <name type="scientific">Leptospira alexanderi serovar Manhao 3 str. L 60</name>
    <dbReference type="NCBI Taxonomy" id="1049759"/>
    <lineage>
        <taxon>Bacteria</taxon>
        <taxon>Pseudomonadati</taxon>
        <taxon>Spirochaetota</taxon>
        <taxon>Spirochaetia</taxon>
        <taxon>Leptospirales</taxon>
        <taxon>Leptospiraceae</taxon>
        <taxon>Leptospira</taxon>
    </lineage>
</organism>
<dbReference type="OrthoDB" id="428497at2"/>
<dbReference type="STRING" id="100053.GCA_002009845_01321"/>
<accession>V6HYR2</accession>
<dbReference type="EMBL" id="AHMT02000030">
    <property type="protein sequence ID" value="EQA62651.1"/>
    <property type="molecule type" value="Genomic_DNA"/>
</dbReference>
<dbReference type="InterPro" id="IPR029063">
    <property type="entry name" value="SAM-dependent_MTases_sf"/>
</dbReference>
<gene>
    <name evidence="2" type="ORF">LEP1GSC062_3450</name>
</gene>
<dbReference type="GO" id="GO:0008168">
    <property type="term" value="F:methyltransferase activity"/>
    <property type="evidence" value="ECO:0007669"/>
    <property type="project" value="UniProtKB-KW"/>
</dbReference>
<dbReference type="Gene3D" id="3.40.50.150">
    <property type="entry name" value="Vaccinia Virus protein VP39"/>
    <property type="match status" value="1"/>
</dbReference>
<dbReference type="RefSeq" id="WP_020984260.1">
    <property type="nucleotide sequence ID" value="NZ_AHMT02000030.1"/>
</dbReference>
<keyword evidence="2" id="KW-0489">Methyltransferase</keyword>
<name>V6HYR2_9LEPT</name>
<evidence type="ECO:0000259" key="1">
    <source>
        <dbReference type="Pfam" id="PF13649"/>
    </source>
</evidence>
<comment type="caution">
    <text evidence="2">The sequence shown here is derived from an EMBL/GenBank/DDBJ whole genome shotgun (WGS) entry which is preliminary data.</text>
</comment>
<dbReference type="InterPro" id="IPR041698">
    <property type="entry name" value="Methyltransf_25"/>
</dbReference>
<dbReference type="GO" id="GO:0032259">
    <property type="term" value="P:methylation"/>
    <property type="evidence" value="ECO:0007669"/>
    <property type="project" value="UniProtKB-KW"/>
</dbReference>
<evidence type="ECO:0000313" key="3">
    <source>
        <dbReference type="Proteomes" id="UP000018747"/>
    </source>
</evidence>
<keyword evidence="2" id="KW-0808">Transferase</keyword>
<sequence length="467" mass="54043">MIVEHTIVGLLQTNGNITNVEVCGHSRYSFQIRLPKAPPYIVPFNADGFTIELDGKRIELGRCRMLPVKHAATSTALPQYLVLLLDDTVDVADLIGKKRFTVYDTGLFNLQLILNQKEKVNQRFKEYSANLTFELNVYKQFFDDLDRKFLKEPGPVQEHLHQMILEREGQAFMEFFESKVLELQEQTKNFSKDENEAHGFFFRKQVWDFILHSAFMLRTNLKPRGYAGDYEMMKMIYENEIMGKSLFARLLHSYPLQIPAANAVRNRRRMIANQIREAVENHGNADFRAMSVACGPADEIGEAFSDMVELKKIHFTLLDQDMEALRVAMNTVNQLELEKGISIHVRYINDSVRSMLRIRDLPGAWGRFDFIYSMGLFDYLTPPVARAVLARLFEMLRPGGKLIVGNFHVSNPDKAFMEYWLDWVLYHRTEEEMLELASTLPGHSRIFFEKTGCQMFLELRAPNGKTV</sequence>
<dbReference type="AlphaFoldDB" id="V6HYR2"/>